<dbReference type="PRINTS" id="PR01021">
    <property type="entry name" value="OMPADOMAIN"/>
</dbReference>
<dbReference type="RefSeq" id="WP_051522823.1">
    <property type="nucleotide sequence ID" value="NZ_CALTZT010000040.1"/>
</dbReference>
<dbReference type="CDD" id="cd07185">
    <property type="entry name" value="OmpA_C-like"/>
    <property type="match status" value="1"/>
</dbReference>
<evidence type="ECO:0000256" key="4">
    <source>
        <dbReference type="PROSITE-ProRule" id="PRU00473"/>
    </source>
</evidence>
<evidence type="ECO:0000256" key="1">
    <source>
        <dbReference type="ARBA" id="ARBA00004442"/>
    </source>
</evidence>
<dbReference type="InterPro" id="IPR006690">
    <property type="entry name" value="OMPA-like_CS"/>
</dbReference>
<dbReference type="AlphaFoldDB" id="A0A1T4NRP2"/>
<dbReference type="InterPro" id="IPR050330">
    <property type="entry name" value="Bact_OuterMem_StrucFunc"/>
</dbReference>
<accession>A0A1T4NRP2</accession>
<sequence>MMHNISKYLLGASLLFCTSQAFAQTYHTEEPQQNESQKYKRAWEFGVGGSALHMTRMSVLDFTNKTANGGYGIDVNKRDVLFGGNIYLARQLSRYFFLDLQGTVGYAQDPIKGGKEDRFLYMGGIGLQWRLGEYFESKYIDPFFRVGGNYMYKTFNQFYNGTEQFNGTQMAWNFDLDHNKSGADLKQLFPVAFGTGVNMWMSDKVGIGLQADYLYMPHANVANIWQGTARLIFRFCGESKRPKPEYRTVEKIVERERIVEKHIPAPIVEVPESNLCELFNYVYFEFDKSDITAESLPIVDQIADILKQDLTRKYLIIGYTDSRGSERYNIGLSERRAKALVDALLERGIPKDMLKSRGVGKKISYVAPSAPDNTRRGDRKVTIERVINMDYWEYLK</sequence>
<name>A0A1T4NRP2_PORCN</name>
<dbReference type="InterPro" id="IPR036737">
    <property type="entry name" value="OmpA-like_sf"/>
</dbReference>
<dbReference type="InterPro" id="IPR006665">
    <property type="entry name" value="OmpA-like"/>
</dbReference>
<dbReference type="PROSITE" id="PS51123">
    <property type="entry name" value="OMPA_2"/>
    <property type="match status" value="1"/>
</dbReference>
<evidence type="ECO:0000256" key="2">
    <source>
        <dbReference type="ARBA" id="ARBA00023136"/>
    </source>
</evidence>
<feature type="domain" description="OmpA-like" evidence="6">
    <location>
        <begin position="271"/>
        <end position="389"/>
    </location>
</feature>
<evidence type="ECO:0000259" key="6">
    <source>
        <dbReference type="PROSITE" id="PS51123"/>
    </source>
</evidence>
<keyword evidence="2 4" id="KW-0472">Membrane</keyword>
<comment type="subcellular location">
    <subcellularLocation>
        <location evidence="1">Cell outer membrane</location>
    </subcellularLocation>
</comment>
<evidence type="ECO:0000256" key="3">
    <source>
        <dbReference type="ARBA" id="ARBA00023237"/>
    </source>
</evidence>
<keyword evidence="5" id="KW-0732">Signal</keyword>
<gene>
    <name evidence="7" type="ORF">SAMN02745205_01985</name>
</gene>
<dbReference type="Pfam" id="PF00691">
    <property type="entry name" value="OmpA"/>
    <property type="match status" value="1"/>
</dbReference>
<proteinExistence type="predicted"/>
<feature type="chain" id="PRO_5010586435" evidence="5">
    <location>
        <begin position="24"/>
        <end position="396"/>
    </location>
</feature>
<keyword evidence="3" id="KW-0998">Cell outer membrane</keyword>
<evidence type="ECO:0000313" key="7">
    <source>
        <dbReference type="EMBL" id="SJZ81940.1"/>
    </source>
</evidence>
<evidence type="ECO:0000256" key="5">
    <source>
        <dbReference type="SAM" id="SignalP"/>
    </source>
</evidence>
<organism evidence="7 8">
    <name type="scientific">Porphyromonas cangingivalis</name>
    <dbReference type="NCBI Taxonomy" id="36874"/>
    <lineage>
        <taxon>Bacteria</taxon>
        <taxon>Pseudomonadati</taxon>
        <taxon>Bacteroidota</taxon>
        <taxon>Bacteroidia</taxon>
        <taxon>Bacteroidales</taxon>
        <taxon>Porphyromonadaceae</taxon>
        <taxon>Porphyromonas</taxon>
    </lineage>
</organism>
<feature type="signal peptide" evidence="5">
    <location>
        <begin position="1"/>
        <end position="23"/>
    </location>
</feature>
<dbReference type="InterPro" id="IPR006664">
    <property type="entry name" value="OMP_bac"/>
</dbReference>
<protein>
    <submittedName>
        <fullName evidence="7">OmpA family protein</fullName>
    </submittedName>
</protein>
<dbReference type="PROSITE" id="PS01068">
    <property type="entry name" value="OMPA_1"/>
    <property type="match status" value="1"/>
</dbReference>
<dbReference type="Gene3D" id="3.30.1330.60">
    <property type="entry name" value="OmpA-like domain"/>
    <property type="match status" value="1"/>
</dbReference>
<dbReference type="PANTHER" id="PTHR30329:SF21">
    <property type="entry name" value="LIPOPROTEIN YIAD-RELATED"/>
    <property type="match status" value="1"/>
</dbReference>
<dbReference type="SUPFAM" id="SSF103088">
    <property type="entry name" value="OmpA-like"/>
    <property type="match status" value="1"/>
</dbReference>
<dbReference type="EMBL" id="FUWL01000025">
    <property type="protein sequence ID" value="SJZ81940.1"/>
    <property type="molecule type" value="Genomic_DNA"/>
</dbReference>
<dbReference type="GO" id="GO:0009279">
    <property type="term" value="C:cell outer membrane"/>
    <property type="evidence" value="ECO:0007669"/>
    <property type="project" value="UniProtKB-SubCell"/>
</dbReference>
<reference evidence="7 8" key="1">
    <citation type="submission" date="2017-02" db="EMBL/GenBank/DDBJ databases">
        <authorList>
            <person name="Peterson S.W."/>
        </authorList>
    </citation>
    <scope>NUCLEOTIDE SEQUENCE [LARGE SCALE GENOMIC DNA]</scope>
    <source>
        <strain evidence="7 8">ATCC 700135</strain>
    </source>
</reference>
<evidence type="ECO:0000313" key="8">
    <source>
        <dbReference type="Proteomes" id="UP000189956"/>
    </source>
</evidence>
<dbReference type="PANTHER" id="PTHR30329">
    <property type="entry name" value="STATOR ELEMENT OF FLAGELLAR MOTOR COMPLEX"/>
    <property type="match status" value="1"/>
</dbReference>
<dbReference type="Proteomes" id="UP000189956">
    <property type="component" value="Unassembled WGS sequence"/>
</dbReference>